<feature type="domain" description="Rad50/SbcC-type AAA" evidence="5">
    <location>
        <begin position="5"/>
        <end position="213"/>
    </location>
</feature>
<keyword evidence="6" id="KW-0378">Hydrolase</keyword>
<dbReference type="STRING" id="396268.IV45_GL001069"/>
<dbReference type="Pfam" id="PF13476">
    <property type="entry name" value="AAA_23"/>
    <property type="match status" value="1"/>
</dbReference>
<dbReference type="PATRIC" id="fig|396268.3.peg.1081"/>
<dbReference type="InterPro" id="IPR038729">
    <property type="entry name" value="Rad50/SbcC_AAA"/>
</dbReference>
<feature type="coiled-coil region" evidence="4">
    <location>
        <begin position="754"/>
        <end position="845"/>
    </location>
</feature>
<dbReference type="Proteomes" id="UP000050934">
    <property type="component" value="Unassembled WGS sequence"/>
</dbReference>
<evidence type="ECO:0000256" key="4">
    <source>
        <dbReference type="SAM" id="Coils"/>
    </source>
</evidence>
<dbReference type="InterPro" id="IPR027417">
    <property type="entry name" value="P-loop_NTPase"/>
</dbReference>
<comment type="caution">
    <text evidence="6">The sequence shown here is derived from an EMBL/GenBank/DDBJ whole genome shotgun (WGS) entry which is preliminary data.</text>
</comment>
<evidence type="ECO:0000256" key="3">
    <source>
        <dbReference type="ARBA" id="ARBA00013368"/>
    </source>
</evidence>
<evidence type="ECO:0000259" key="5">
    <source>
        <dbReference type="Pfam" id="PF13476"/>
    </source>
</evidence>
<organism evidence="6 7">
    <name type="scientific">Limosilactobacillus secaliphilus</name>
    <dbReference type="NCBI Taxonomy" id="396268"/>
    <lineage>
        <taxon>Bacteria</taxon>
        <taxon>Bacillati</taxon>
        <taxon>Bacillota</taxon>
        <taxon>Bacilli</taxon>
        <taxon>Lactobacillales</taxon>
        <taxon>Lactobacillaceae</taxon>
        <taxon>Limosilactobacillus</taxon>
    </lineage>
</organism>
<sequence>MRPLKLELTYFGPYRHVLVDFTKFNSQPLFLISGKTGSGKTTLFDGMCYALFNQTTNDQRDAASLRSDFAPNTAESAVKLTFEHEGIKYQITRKPAQQVLGRGHKLVNHVAHVELLYPADSDQPKSITKISVADSFIKNLLHLDKEQFRQIALLPQGKFRQFLSSSSSDKAAILGSLFNTKLYQRWTQILKDQLAAQEKGQEQLQTQLNTLMQSEHDVDSNLPHTEWAAAVKARIDQQEEQQAKLVQAVEEQEKREAKANAQLQAASVLKDQQTELTQVNAHLATLKGQSQAITKATQTIHRLEWFNARQKDYFAYQNGQQRLQELQKQLQTAQQKLTETTQQQGQAQKALDQLQAQKATIDDLKTQASVLTSQLPTYEQQDRLQLQLTKQKQEVAAQKDSFEKDQQALSQVKEQLTKIAQQLAQFHDLEDDRVQLVNSQHQLADADRLWQQLQDVQRDQETKQQELKEVQQQLVAANQQLKTSKKEYEDLQDQRTRNQIAALVAKLHDNQACPVCGSLDHPHPAEVEKGQQVTDEELDHTNEAYVMAGKQQARLQSQQHQLTAAVQANEQQLGNLGTQLRTTLKMQDQAADFSATLKEKHSQLNELSAQLQGQQKLKGQLEKQQQTDTEKQQELQRNLDQAQKNLNDLQLQMTQTQSTFATQTKHLQYPDLKQAQAALKQLQKQVTAYDQKVSQVTEQLSNLQQTVSAYQGQVEQGQKEQADLQSTQSKRHSQLTDMLAEADFNCDWSFWQWAQDNNDQLKSLQQQVENYQLELGKTQAQAAKLKQAIDDRGPVDLAPLKQAATAAHQQLAQLQEQSGSLKQAIAQHKANLKQVQELLQKQEQAFTKLAEFKTLVSVVDGNTDSHLSLERYVLRSYFDEVLQAANPRLQELSNGRYLFALSDESQGRGAKWTGLEVNVYDDNAGRYRSARTLSGGESFIASLALALALSDVVQQHQGGVHIDALFVDEGFGSLDADALQQALQALQTIHGGRMVGIISHVAALEEQIPNQLQVETDHGVSTVKYQLEEL</sequence>
<comment type="subunit">
    <text evidence="2">Heterodimer of SbcC and SbcD.</text>
</comment>
<evidence type="ECO:0000256" key="1">
    <source>
        <dbReference type="ARBA" id="ARBA00006930"/>
    </source>
</evidence>
<dbReference type="GO" id="GO:0004527">
    <property type="term" value="F:exonuclease activity"/>
    <property type="evidence" value="ECO:0007669"/>
    <property type="project" value="UniProtKB-KW"/>
</dbReference>
<dbReference type="RefSeq" id="WP_057742263.1">
    <property type="nucleotide sequence ID" value="NZ_JQBW01000010.1"/>
</dbReference>
<feature type="coiled-coil region" evidence="4">
    <location>
        <begin position="228"/>
        <end position="289"/>
    </location>
</feature>
<dbReference type="Gene3D" id="1.10.287.1490">
    <property type="match status" value="1"/>
</dbReference>
<feature type="coiled-coil region" evidence="4">
    <location>
        <begin position="316"/>
        <end position="374"/>
    </location>
</feature>
<keyword evidence="6" id="KW-0269">Exonuclease</keyword>
<keyword evidence="4" id="KW-0175">Coiled coil</keyword>
<reference evidence="6 7" key="1">
    <citation type="journal article" date="2015" name="Genome Announc.">
        <title>Expanding the biotechnology potential of lactobacilli through comparative genomics of 213 strains and associated genera.</title>
        <authorList>
            <person name="Sun Z."/>
            <person name="Harris H.M."/>
            <person name="McCann A."/>
            <person name="Guo C."/>
            <person name="Argimon S."/>
            <person name="Zhang W."/>
            <person name="Yang X."/>
            <person name="Jeffery I.B."/>
            <person name="Cooney J.C."/>
            <person name="Kagawa T.F."/>
            <person name="Liu W."/>
            <person name="Song Y."/>
            <person name="Salvetti E."/>
            <person name="Wrobel A."/>
            <person name="Rasinkangas P."/>
            <person name="Parkhill J."/>
            <person name="Rea M.C."/>
            <person name="O'Sullivan O."/>
            <person name="Ritari J."/>
            <person name="Douillard F.P."/>
            <person name="Paul Ross R."/>
            <person name="Yang R."/>
            <person name="Briner A.E."/>
            <person name="Felis G.E."/>
            <person name="de Vos W.M."/>
            <person name="Barrangou R."/>
            <person name="Klaenhammer T.R."/>
            <person name="Caufield P.W."/>
            <person name="Cui Y."/>
            <person name="Zhang H."/>
            <person name="O'Toole P.W."/>
        </authorList>
    </citation>
    <scope>NUCLEOTIDE SEQUENCE [LARGE SCALE GENOMIC DNA]</scope>
    <source>
        <strain evidence="6 7">DSM 17896</strain>
    </source>
</reference>
<dbReference type="GO" id="GO:0016887">
    <property type="term" value="F:ATP hydrolysis activity"/>
    <property type="evidence" value="ECO:0007669"/>
    <property type="project" value="InterPro"/>
</dbReference>
<keyword evidence="6" id="KW-0540">Nuclease</keyword>
<gene>
    <name evidence="6" type="ORF">IV45_GL001069</name>
</gene>
<dbReference type="Gene3D" id="3.40.50.300">
    <property type="entry name" value="P-loop containing nucleotide triphosphate hydrolases"/>
    <property type="match status" value="2"/>
</dbReference>
<proteinExistence type="inferred from homology"/>
<dbReference type="AlphaFoldDB" id="A0A0R2I0D8"/>
<keyword evidence="7" id="KW-1185">Reference proteome</keyword>
<feature type="coiled-coil region" evidence="4">
    <location>
        <begin position="453"/>
        <end position="494"/>
    </location>
</feature>
<dbReference type="SUPFAM" id="SSF52540">
    <property type="entry name" value="P-loop containing nucleoside triphosphate hydrolases"/>
    <property type="match status" value="2"/>
</dbReference>
<comment type="similarity">
    <text evidence="1">Belongs to the SMC family. SbcC subfamily.</text>
</comment>
<dbReference type="PANTHER" id="PTHR32114">
    <property type="entry name" value="ABC TRANSPORTER ABCH.3"/>
    <property type="match status" value="1"/>
</dbReference>
<protein>
    <recommendedName>
        <fullName evidence="3">Nuclease SbcCD subunit C</fullName>
    </recommendedName>
</protein>
<dbReference type="PANTHER" id="PTHR32114:SF2">
    <property type="entry name" value="ABC TRANSPORTER ABCH.3"/>
    <property type="match status" value="1"/>
</dbReference>
<evidence type="ECO:0000313" key="6">
    <source>
        <dbReference type="EMBL" id="KRN58617.1"/>
    </source>
</evidence>
<dbReference type="EMBL" id="JQBW01000010">
    <property type="protein sequence ID" value="KRN58617.1"/>
    <property type="molecule type" value="Genomic_DNA"/>
</dbReference>
<dbReference type="Pfam" id="PF13558">
    <property type="entry name" value="SbcC_Walker_B"/>
    <property type="match status" value="1"/>
</dbReference>
<dbReference type="OrthoDB" id="9795626at2"/>
<accession>A0A0R2I0D8</accession>
<dbReference type="GO" id="GO:0006302">
    <property type="term" value="P:double-strand break repair"/>
    <property type="evidence" value="ECO:0007669"/>
    <property type="project" value="InterPro"/>
</dbReference>
<feature type="coiled-coil region" evidence="4">
    <location>
        <begin position="597"/>
        <end position="720"/>
    </location>
</feature>
<evidence type="ECO:0000313" key="7">
    <source>
        <dbReference type="Proteomes" id="UP000050934"/>
    </source>
</evidence>
<evidence type="ECO:0000256" key="2">
    <source>
        <dbReference type="ARBA" id="ARBA00011322"/>
    </source>
</evidence>
<name>A0A0R2I0D8_9LACO</name>